<protein>
    <recommendedName>
        <fullName evidence="3">Dynactin subunit 6</fullName>
    </recommendedName>
</protein>
<comment type="subcellular location">
    <subcellularLocation>
        <location evidence="1">Cytoplasm</location>
        <location evidence="1">Cytoskeleton</location>
    </subcellularLocation>
</comment>
<sequence>MPVNRETVKIAQNSIVCSEHTKMDGDITIGLRNVIHPTATIIAEAGPIVIGDYNLIEENVCIINKSPKTMTIGSHNVFEVGARSETTSIGDDNVFESKCRVGNLTKITNCCIIGAMCDINYDEILKENTIIFGSNCNRRLQHEKPSPPISQIDFLTKILPNYQTIERPNYRISTNLQSPTS</sequence>
<accession>A0A9Q0RRR2</accession>
<reference evidence="7" key="1">
    <citation type="submission" date="2022-12" db="EMBL/GenBank/DDBJ databases">
        <title>Genome assemblies of Blomia tropicalis.</title>
        <authorList>
            <person name="Cui Y."/>
        </authorList>
    </citation>
    <scope>NUCLEOTIDE SEQUENCE</scope>
    <source>
        <tissue evidence="7">Adult mites</tissue>
    </source>
</reference>
<dbReference type="PANTHER" id="PTHR13072:SF0">
    <property type="entry name" value="DYNACTIN SUBUNIT 6"/>
    <property type="match status" value="1"/>
</dbReference>
<organism evidence="7 8">
    <name type="scientific">Blomia tropicalis</name>
    <name type="common">Mite</name>
    <dbReference type="NCBI Taxonomy" id="40697"/>
    <lineage>
        <taxon>Eukaryota</taxon>
        <taxon>Metazoa</taxon>
        <taxon>Ecdysozoa</taxon>
        <taxon>Arthropoda</taxon>
        <taxon>Chelicerata</taxon>
        <taxon>Arachnida</taxon>
        <taxon>Acari</taxon>
        <taxon>Acariformes</taxon>
        <taxon>Sarcoptiformes</taxon>
        <taxon>Astigmata</taxon>
        <taxon>Glycyphagoidea</taxon>
        <taxon>Echimyopodidae</taxon>
        <taxon>Blomia</taxon>
    </lineage>
</organism>
<evidence type="ECO:0000256" key="2">
    <source>
        <dbReference type="ARBA" id="ARBA00007719"/>
    </source>
</evidence>
<dbReference type="Gene3D" id="2.160.10.10">
    <property type="entry name" value="Hexapeptide repeat proteins"/>
    <property type="match status" value="1"/>
</dbReference>
<dbReference type="CDD" id="cd04646">
    <property type="entry name" value="LbH_Dynactin_6"/>
    <property type="match status" value="1"/>
</dbReference>
<dbReference type="InterPro" id="IPR027777">
    <property type="entry name" value="DCTN6"/>
</dbReference>
<comment type="similarity">
    <text evidence="2">Belongs to the dynactin subunits 5/6 family. Dynactin subunit 6 subfamily.</text>
</comment>
<dbReference type="PANTHER" id="PTHR13072">
    <property type="entry name" value="DYNACTIN 6"/>
    <property type="match status" value="1"/>
</dbReference>
<keyword evidence="4" id="KW-0963">Cytoplasm</keyword>
<dbReference type="AlphaFoldDB" id="A0A9Q0RRR2"/>
<dbReference type="Proteomes" id="UP001142055">
    <property type="component" value="Chromosome 1"/>
</dbReference>
<keyword evidence="8" id="KW-1185">Reference proteome</keyword>
<dbReference type="GO" id="GO:0005869">
    <property type="term" value="C:dynactin complex"/>
    <property type="evidence" value="ECO:0007669"/>
    <property type="project" value="InterPro"/>
</dbReference>
<evidence type="ECO:0000256" key="5">
    <source>
        <dbReference type="ARBA" id="ARBA00023212"/>
    </source>
</evidence>
<dbReference type="OMA" id="ITMQAET"/>
<dbReference type="SUPFAM" id="SSF51161">
    <property type="entry name" value="Trimeric LpxA-like enzymes"/>
    <property type="match status" value="1"/>
</dbReference>
<dbReference type="InterPro" id="IPR011004">
    <property type="entry name" value="Trimer_LpxA-like_sf"/>
</dbReference>
<comment type="caution">
    <text evidence="7">The sequence shown here is derived from an EMBL/GenBank/DDBJ whole genome shotgun (WGS) entry which is preliminary data.</text>
</comment>
<keyword evidence="5" id="KW-0206">Cytoskeleton</keyword>
<proteinExistence type="inferred from homology"/>
<evidence type="ECO:0000313" key="7">
    <source>
        <dbReference type="EMBL" id="KAJ6224079.1"/>
    </source>
</evidence>
<comment type="function">
    <text evidence="6">Part of the dynactin complex that activates the molecular motor dynein for ultra-processive transport along microtubules.</text>
</comment>
<dbReference type="EMBL" id="JAPWDV010000001">
    <property type="protein sequence ID" value="KAJ6224079.1"/>
    <property type="molecule type" value="Genomic_DNA"/>
</dbReference>
<dbReference type="GO" id="GO:0007052">
    <property type="term" value="P:mitotic spindle organization"/>
    <property type="evidence" value="ECO:0007669"/>
    <property type="project" value="TreeGrafter"/>
</dbReference>
<evidence type="ECO:0000256" key="4">
    <source>
        <dbReference type="ARBA" id="ARBA00022490"/>
    </source>
</evidence>
<evidence type="ECO:0000256" key="6">
    <source>
        <dbReference type="ARBA" id="ARBA00034687"/>
    </source>
</evidence>
<name>A0A9Q0RRR2_BLOTA</name>
<evidence type="ECO:0000256" key="3">
    <source>
        <dbReference type="ARBA" id="ARBA00016573"/>
    </source>
</evidence>
<dbReference type="OrthoDB" id="2355at2759"/>
<evidence type="ECO:0000313" key="8">
    <source>
        <dbReference type="Proteomes" id="UP001142055"/>
    </source>
</evidence>
<dbReference type="GO" id="GO:0070840">
    <property type="term" value="F:dynein complex binding"/>
    <property type="evidence" value="ECO:0007669"/>
    <property type="project" value="TreeGrafter"/>
</dbReference>
<evidence type="ECO:0000256" key="1">
    <source>
        <dbReference type="ARBA" id="ARBA00004245"/>
    </source>
</evidence>
<gene>
    <name evidence="7" type="ORF">RDWZM_002624</name>
</gene>